<dbReference type="SMART" id="SM00267">
    <property type="entry name" value="GGDEF"/>
    <property type="match status" value="1"/>
</dbReference>
<dbReference type="CDD" id="cd04598">
    <property type="entry name" value="CBS_pair_GGDEF_EAL"/>
    <property type="match status" value="1"/>
</dbReference>
<organism evidence="3 4">
    <name type="scientific">Clostridium paridis</name>
    <dbReference type="NCBI Taxonomy" id="2803863"/>
    <lineage>
        <taxon>Bacteria</taxon>
        <taxon>Bacillati</taxon>
        <taxon>Bacillota</taxon>
        <taxon>Clostridia</taxon>
        <taxon>Eubacteriales</taxon>
        <taxon>Clostridiaceae</taxon>
        <taxon>Clostridium</taxon>
    </lineage>
</organism>
<comment type="caution">
    <text evidence="3">The sequence shown here is derived from an EMBL/GenBank/DDBJ whole genome shotgun (WGS) entry which is preliminary data.</text>
</comment>
<dbReference type="InterPro" id="IPR029787">
    <property type="entry name" value="Nucleotide_cyclase"/>
</dbReference>
<dbReference type="InterPro" id="IPR000160">
    <property type="entry name" value="GGDEF_dom"/>
</dbReference>
<dbReference type="Proteomes" id="UP000623681">
    <property type="component" value="Unassembled WGS sequence"/>
</dbReference>
<dbReference type="Pfam" id="PF00571">
    <property type="entry name" value="CBS"/>
    <property type="match status" value="1"/>
</dbReference>
<keyword evidence="4" id="KW-1185">Reference proteome</keyword>
<dbReference type="InterPro" id="IPR050706">
    <property type="entry name" value="Cyclic-di-GMP_PDE-like"/>
</dbReference>
<evidence type="ECO:0000259" key="1">
    <source>
        <dbReference type="PROSITE" id="PS50883"/>
    </source>
</evidence>
<dbReference type="InterPro" id="IPR043128">
    <property type="entry name" value="Rev_trsase/Diguanyl_cyclase"/>
</dbReference>
<feature type="domain" description="GGDEF" evidence="2">
    <location>
        <begin position="438"/>
        <end position="594"/>
    </location>
</feature>
<dbReference type="Pfam" id="PF00990">
    <property type="entry name" value="GGDEF"/>
    <property type="match status" value="1"/>
</dbReference>
<dbReference type="PANTHER" id="PTHR33121">
    <property type="entry name" value="CYCLIC DI-GMP PHOSPHODIESTERASE PDEF"/>
    <property type="match status" value="1"/>
</dbReference>
<gene>
    <name evidence="3" type="ORF">JK634_05780</name>
</gene>
<dbReference type="SMART" id="SM00052">
    <property type="entry name" value="EAL"/>
    <property type="match status" value="1"/>
</dbReference>
<dbReference type="CDD" id="cd01949">
    <property type="entry name" value="GGDEF"/>
    <property type="match status" value="1"/>
</dbReference>
<dbReference type="AlphaFoldDB" id="A0A937FFF5"/>
<evidence type="ECO:0000313" key="4">
    <source>
        <dbReference type="Proteomes" id="UP000623681"/>
    </source>
</evidence>
<evidence type="ECO:0000313" key="3">
    <source>
        <dbReference type="EMBL" id="MBL4931307.1"/>
    </source>
</evidence>
<dbReference type="SUPFAM" id="SSF55073">
    <property type="entry name" value="Nucleotide cyclase"/>
    <property type="match status" value="1"/>
</dbReference>
<dbReference type="PANTHER" id="PTHR33121:SF76">
    <property type="entry name" value="SIGNALING PROTEIN"/>
    <property type="match status" value="1"/>
</dbReference>
<dbReference type="Gene3D" id="3.10.580.10">
    <property type="entry name" value="CBS-domain"/>
    <property type="match status" value="1"/>
</dbReference>
<proteinExistence type="predicted"/>
<dbReference type="NCBIfam" id="TIGR00254">
    <property type="entry name" value="GGDEF"/>
    <property type="match status" value="1"/>
</dbReference>
<dbReference type="Gene3D" id="3.20.20.450">
    <property type="entry name" value="EAL domain"/>
    <property type="match status" value="1"/>
</dbReference>
<dbReference type="InterPro" id="IPR035919">
    <property type="entry name" value="EAL_sf"/>
</dbReference>
<dbReference type="InterPro" id="IPR001633">
    <property type="entry name" value="EAL_dom"/>
</dbReference>
<dbReference type="SUPFAM" id="SSF141868">
    <property type="entry name" value="EAL domain-like"/>
    <property type="match status" value="1"/>
</dbReference>
<dbReference type="RefSeq" id="WP_202766690.1">
    <property type="nucleotide sequence ID" value="NZ_JAESWA010000019.1"/>
</dbReference>
<sequence length="594" mass="66960">MINNSTNLITSDISKEFNSILDMDSIITHYQPIVSLINGEVLGYEALTRGPEDSVLRNPEKLFDTAHKLNKSLELELLCRTKALRNSKSLSKDKLLFINVDPNIFKDESFKKGLTKEILNGENISTENIIFEITEKTCIEDYKIFKKALFNYLDQGYKIAIDDMGSGYSGLKMLSETRPHYVKIDMDLVRNINEDLFKQSLIECFVKLAQITNMKLIAEGIETQEELQTLISLGVYAGQGFFLGLPSPEIIDIDLKIKNYISESNRMKASTFSGIPNNYIGEIVRIDKPFSPNTLCKDLKSYLDSNEITGAAIVKDSIPLGLVMKNSLDSFLATQFGVAVFSKRPVSLVMDTNPLIVDYFTPVGEVSRIAMARKNDTIYDYIIVTKNSRYYGVVTIQSLLNFTTKIEYNYARQLNPLTALPGNGVIEKVISDFILSNSCCCMLYFDLDNFKVYNDTYGFENGDKIIKFTARLIEDEAYKLSPQGPFVGHIGGDDFVCIVQQPYEDCTSLCKRIIERFDKEILDFFSDEHKSDGYIESIDRKGNHERFSLASLSIAGLYGRIGALNNPEDVGVYVASVKKNVKKIKGSCFLINKL</sequence>
<dbReference type="Gene3D" id="3.30.70.270">
    <property type="match status" value="1"/>
</dbReference>
<protein>
    <submittedName>
        <fullName evidence="3">GGDEF domain-containing protein</fullName>
    </submittedName>
</protein>
<dbReference type="GO" id="GO:0071111">
    <property type="term" value="F:cyclic-guanylate-specific phosphodiesterase activity"/>
    <property type="evidence" value="ECO:0007669"/>
    <property type="project" value="InterPro"/>
</dbReference>
<dbReference type="PROSITE" id="PS50887">
    <property type="entry name" value="GGDEF"/>
    <property type="match status" value="1"/>
</dbReference>
<feature type="domain" description="EAL" evidence="1">
    <location>
        <begin position="10"/>
        <end position="260"/>
    </location>
</feature>
<dbReference type="Pfam" id="PF00563">
    <property type="entry name" value="EAL"/>
    <property type="match status" value="1"/>
</dbReference>
<accession>A0A937FFF5</accession>
<dbReference type="CDD" id="cd01948">
    <property type="entry name" value="EAL"/>
    <property type="match status" value="1"/>
</dbReference>
<dbReference type="InterPro" id="IPR046342">
    <property type="entry name" value="CBS_dom_sf"/>
</dbReference>
<reference evidence="3" key="1">
    <citation type="submission" date="2021-01" db="EMBL/GenBank/DDBJ databases">
        <title>Genome public.</title>
        <authorList>
            <person name="Liu C."/>
            <person name="Sun Q."/>
        </authorList>
    </citation>
    <scope>NUCLEOTIDE SEQUENCE</scope>
    <source>
        <strain evidence="3">YIM B02565</strain>
    </source>
</reference>
<dbReference type="SUPFAM" id="SSF54631">
    <property type="entry name" value="CBS-domain pair"/>
    <property type="match status" value="1"/>
</dbReference>
<dbReference type="InterPro" id="IPR000644">
    <property type="entry name" value="CBS_dom"/>
</dbReference>
<evidence type="ECO:0000259" key="2">
    <source>
        <dbReference type="PROSITE" id="PS50887"/>
    </source>
</evidence>
<name>A0A937FFF5_9CLOT</name>
<dbReference type="EMBL" id="JAESWA010000019">
    <property type="protein sequence ID" value="MBL4931307.1"/>
    <property type="molecule type" value="Genomic_DNA"/>
</dbReference>
<dbReference type="PROSITE" id="PS50883">
    <property type="entry name" value="EAL"/>
    <property type="match status" value="1"/>
</dbReference>